<evidence type="ECO:0008006" key="2">
    <source>
        <dbReference type="Google" id="ProtNLM"/>
    </source>
</evidence>
<name>A0A7C4AH82_9BACT</name>
<sequence length="85" mass="8841">MSEATASQVSAIAAAAEEQAGAVDDIARSTGEVNRLAARIVEGMHLSVESVRGLGEKFARLNTLIQSMCAGREGGKDSKGCMMLE</sequence>
<evidence type="ECO:0000313" key="1">
    <source>
        <dbReference type="EMBL" id="HGG92687.1"/>
    </source>
</evidence>
<proteinExistence type="predicted"/>
<dbReference type="SUPFAM" id="SSF58104">
    <property type="entry name" value="Methyl-accepting chemotaxis protein (MCP) signaling domain"/>
    <property type="match status" value="1"/>
</dbReference>
<comment type="caution">
    <text evidence="1">The sequence shown here is derived from an EMBL/GenBank/DDBJ whole genome shotgun (WGS) entry which is preliminary data.</text>
</comment>
<reference evidence="1" key="1">
    <citation type="journal article" date="2020" name="mSystems">
        <title>Genome- and Community-Level Interaction Insights into Carbon Utilization and Element Cycling Functions of Hydrothermarchaeota in Hydrothermal Sediment.</title>
        <authorList>
            <person name="Zhou Z."/>
            <person name="Liu Y."/>
            <person name="Xu W."/>
            <person name="Pan J."/>
            <person name="Luo Z.H."/>
            <person name="Li M."/>
        </authorList>
    </citation>
    <scope>NUCLEOTIDE SEQUENCE [LARGE SCALE GENOMIC DNA]</scope>
    <source>
        <strain evidence="1">SpSt-413</strain>
    </source>
</reference>
<organism evidence="1">
    <name type="scientific">Fundidesulfovibrio putealis</name>
    <dbReference type="NCBI Taxonomy" id="270496"/>
    <lineage>
        <taxon>Bacteria</taxon>
        <taxon>Pseudomonadati</taxon>
        <taxon>Thermodesulfobacteriota</taxon>
        <taxon>Desulfovibrionia</taxon>
        <taxon>Desulfovibrionales</taxon>
        <taxon>Desulfovibrionaceae</taxon>
        <taxon>Fundidesulfovibrio</taxon>
    </lineage>
</organism>
<accession>A0A7C4AH82</accession>
<dbReference type="AlphaFoldDB" id="A0A7C4AH82"/>
<dbReference type="EMBL" id="DSRP01000484">
    <property type="protein sequence ID" value="HGG92687.1"/>
    <property type="molecule type" value="Genomic_DNA"/>
</dbReference>
<gene>
    <name evidence="1" type="ORF">ENR59_07010</name>
</gene>
<protein>
    <recommendedName>
        <fullName evidence="2">Methyl-accepting chemotaxis protein</fullName>
    </recommendedName>
</protein>